<dbReference type="PANTHER" id="PTHR44591">
    <property type="entry name" value="STRESS RESPONSE REGULATOR PROTEIN 1"/>
    <property type="match status" value="1"/>
</dbReference>
<dbReference type="eggNOG" id="COG0745">
    <property type="taxonomic scope" value="Bacteria"/>
</dbReference>
<feature type="domain" description="Response regulatory" evidence="5">
    <location>
        <begin position="5"/>
        <end position="120"/>
    </location>
</feature>
<dbReference type="AlphaFoldDB" id="Q2IT01"/>
<evidence type="ECO:0000313" key="7">
    <source>
        <dbReference type="Proteomes" id="UP000008809"/>
    </source>
</evidence>
<keyword evidence="7" id="KW-1185">Reference proteome</keyword>
<dbReference type="GO" id="GO:0000160">
    <property type="term" value="P:phosphorelay signal transduction system"/>
    <property type="evidence" value="ECO:0007669"/>
    <property type="project" value="InterPro"/>
</dbReference>
<feature type="modified residue" description="4-aspartylphosphate" evidence="4">
    <location>
        <position position="54"/>
    </location>
</feature>
<organism evidence="6 7">
    <name type="scientific">Rhodopseudomonas palustris (strain HaA2)</name>
    <dbReference type="NCBI Taxonomy" id="316058"/>
    <lineage>
        <taxon>Bacteria</taxon>
        <taxon>Pseudomonadati</taxon>
        <taxon>Pseudomonadota</taxon>
        <taxon>Alphaproteobacteria</taxon>
        <taxon>Hyphomicrobiales</taxon>
        <taxon>Nitrobacteraceae</taxon>
        <taxon>Rhodopseudomonas</taxon>
    </lineage>
</organism>
<dbReference type="InterPro" id="IPR011006">
    <property type="entry name" value="CheY-like_superfamily"/>
</dbReference>
<dbReference type="OrthoDB" id="286140at2"/>
<dbReference type="Proteomes" id="UP000008809">
    <property type="component" value="Chromosome"/>
</dbReference>
<dbReference type="CDD" id="cd00156">
    <property type="entry name" value="REC"/>
    <property type="match status" value="1"/>
</dbReference>
<dbReference type="PANTHER" id="PTHR44591:SF3">
    <property type="entry name" value="RESPONSE REGULATORY DOMAIN-CONTAINING PROTEIN"/>
    <property type="match status" value="1"/>
</dbReference>
<gene>
    <name evidence="6" type="ordered locus">RPB_3966</name>
</gene>
<evidence type="ECO:0000256" key="2">
    <source>
        <dbReference type="ARBA" id="ARBA00023015"/>
    </source>
</evidence>
<keyword evidence="3" id="KW-0804">Transcription</keyword>
<dbReference type="Gene3D" id="3.40.50.2300">
    <property type="match status" value="2"/>
</dbReference>
<dbReference type="HOGENOM" id="CLU_1000692_0_0_5"/>
<proteinExistence type="predicted"/>
<keyword evidence="1 4" id="KW-0597">Phosphoprotein</keyword>
<dbReference type="SMART" id="SM00448">
    <property type="entry name" value="REC"/>
    <property type="match status" value="2"/>
</dbReference>
<protein>
    <submittedName>
        <fullName evidence="6">Response regulator receiver domain protein</fullName>
    </submittedName>
</protein>
<evidence type="ECO:0000256" key="3">
    <source>
        <dbReference type="ARBA" id="ARBA00023163"/>
    </source>
</evidence>
<dbReference type="EMBL" id="CP000250">
    <property type="protein sequence ID" value="ABD08659.1"/>
    <property type="molecule type" value="Genomic_DNA"/>
</dbReference>
<dbReference type="STRING" id="316058.RPB_3966"/>
<dbReference type="SUPFAM" id="SSF52172">
    <property type="entry name" value="CheY-like"/>
    <property type="match status" value="2"/>
</dbReference>
<dbReference type="RefSeq" id="WP_011442843.1">
    <property type="nucleotide sequence ID" value="NC_007778.1"/>
</dbReference>
<dbReference type="InterPro" id="IPR050595">
    <property type="entry name" value="Bact_response_regulator"/>
</dbReference>
<keyword evidence="2" id="KW-0805">Transcription regulation</keyword>
<accession>Q2IT01</accession>
<reference evidence="6 7" key="1">
    <citation type="submission" date="2006-01" db="EMBL/GenBank/DDBJ databases">
        <title>Complete sequence of Rhodopseudomonas palustris HaA2.</title>
        <authorList>
            <consortium name="US DOE Joint Genome Institute"/>
            <person name="Copeland A."/>
            <person name="Lucas S."/>
            <person name="Lapidus A."/>
            <person name="Barry K."/>
            <person name="Detter J.C."/>
            <person name="Glavina T."/>
            <person name="Hammon N."/>
            <person name="Israni S."/>
            <person name="Pitluck S."/>
            <person name="Chain P."/>
            <person name="Malfatti S."/>
            <person name="Shin M."/>
            <person name="Vergez L."/>
            <person name="Schmutz J."/>
            <person name="Larimer F."/>
            <person name="Land M."/>
            <person name="Hauser L."/>
            <person name="Pelletier D.A."/>
            <person name="Kyrpides N."/>
            <person name="Anderson I."/>
            <person name="Oda Y."/>
            <person name="Harwood C.S."/>
            <person name="Richardson P."/>
        </authorList>
    </citation>
    <scope>NUCLEOTIDE SEQUENCE [LARGE SCALE GENOMIC DNA]</scope>
    <source>
        <strain evidence="6 7">HaA2</strain>
    </source>
</reference>
<dbReference type="InterPro" id="IPR001789">
    <property type="entry name" value="Sig_transdc_resp-reg_receiver"/>
</dbReference>
<evidence type="ECO:0000256" key="1">
    <source>
        <dbReference type="ARBA" id="ARBA00022553"/>
    </source>
</evidence>
<feature type="domain" description="Response regulatory" evidence="5">
    <location>
        <begin position="146"/>
        <end position="268"/>
    </location>
</feature>
<evidence type="ECO:0000256" key="4">
    <source>
        <dbReference type="PROSITE-ProRule" id="PRU00169"/>
    </source>
</evidence>
<evidence type="ECO:0000259" key="5">
    <source>
        <dbReference type="PROSITE" id="PS50110"/>
    </source>
</evidence>
<dbReference type="PROSITE" id="PS50110">
    <property type="entry name" value="RESPONSE_REGULATORY"/>
    <property type="match status" value="2"/>
</dbReference>
<dbReference type="KEGG" id="rpb:RPB_3966"/>
<dbReference type="Pfam" id="PF00072">
    <property type="entry name" value="Response_reg"/>
    <property type="match status" value="2"/>
</dbReference>
<dbReference type="CDD" id="cd17546">
    <property type="entry name" value="REC_hyHK_CKI1_RcsC-like"/>
    <property type="match status" value="1"/>
</dbReference>
<evidence type="ECO:0000313" key="6">
    <source>
        <dbReference type="EMBL" id="ABD08659.1"/>
    </source>
</evidence>
<sequence>MSAPRILIADDDPGVLAALSTRCKKMGFEVDTAHNGMQMLLKARRTAPDLMIVDVNMPKLDGLTASCHLLEPGGPPMDVIVVSGISSEETLERCEALGMFYACKQAEFWRDISKALTEIFPHMAATIAAQAGPMAGAPDVVPSRPRVLIVDDDEEIGIFLTSRLKKIGIEVLYASNAGRALRLAVWHYPSLIVTDFSMPDGDAGLLLSRLRSYPATAAIPVVVLSGKDIDEPTSKMLKREVMGHAGAIKIVKKSFDVSELFDTIQEYCSAEPSAVVGR</sequence>
<name>Q2IT01_RHOP2</name>
<feature type="modified residue" description="4-aspartylphosphate" evidence="4">
    <location>
        <position position="195"/>
    </location>
</feature>